<proteinExistence type="predicted"/>
<reference evidence="4" key="1">
    <citation type="journal article" date="2013" name="Genome Announc.">
        <title>Whole-Genome Sequencing of Lactobacillus shenzhenensis Strain LY-73T.</title>
        <authorList>
            <person name="Lin Z."/>
            <person name="Liu Z."/>
            <person name="Yang R."/>
            <person name="Zou Y."/>
            <person name="Wan D."/>
            <person name="Chen J."/>
            <person name="Guo M."/>
            <person name="Zhao J."/>
            <person name="Fang C."/>
            <person name="Yang R."/>
            <person name="Liu F."/>
        </authorList>
    </citation>
    <scope>NUCLEOTIDE SEQUENCE [LARGE SCALE GENOMIC DNA]</scope>
    <source>
        <strain evidence="4">LY-73</strain>
    </source>
</reference>
<organism evidence="3 4">
    <name type="scientific">Schleiferilactobacillus shenzhenensis LY-73</name>
    <dbReference type="NCBI Taxonomy" id="1231336"/>
    <lineage>
        <taxon>Bacteria</taxon>
        <taxon>Bacillati</taxon>
        <taxon>Bacillota</taxon>
        <taxon>Bacilli</taxon>
        <taxon>Lactobacillales</taxon>
        <taxon>Lactobacillaceae</taxon>
        <taxon>Schleiferilactobacillus</taxon>
    </lineage>
</organism>
<dbReference type="Pfam" id="PF07929">
    <property type="entry name" value="PRiA4_ORF3"/>
    <property type="match status" value="1"/>
</dbReference>
<dbReference type="AlphaFoldDB" id="U4TJF8"/>
<sequence length="515" mass="56244">MVVAEKESLQLKITLRGFHPPVWRRVVVPDTVTLADLHTIIQIAFDWSDEHLHDFYSTQNAEVHYGPAGDETVQGDEAKTLARPLLEDSNVMYTYDFGDEWKHLIHLEKVLPASGFHRAPVPYCVTGRGASPAEDSGGGDDAEDRTPLDVAAINRQLSAHFATSQTKAAVKSSDPAKSKAEVTPAPPEDVSGSQIAQSFVTYLRDHADVGDAVVSGRKVSPAQVKDLADYLLQQTGAASADSLGAAAINDTTLAKDLETIKRGDIDNLTDAYFQISDADLTSDQIVHVVQTVMDGQWLFAHITATDDQHVGTRTTAAALLTDMLIADQRNVPKLALPAKMRTAVFQAATRYARAEKGLQLMPWSDGSPLSAALSLLNASVTHVSYPKKMLTDLQDTLIAIFTNLQAPFISSEPEIVLGMLLTVGESGELTQARYKRILKRITKAVFAGDPSAMQTMRARSWVQVLFPLTFGLYNDSDYDDDLSADILMDVLDFYDDEGVTLDSDDDDEGFFDRPV</sequence>
<dbReference type="STRING" id="1231336.L248_1092"/>
<gene>
    <name evidence="3" type="ORF">L248_1092</name>
</gene>
<dbReference type="PANTHER" id="PTHR41878:SF1">
    <property type="entry name" value="TNPR PROTEIN"/>
    <property type="match status" value="1"/>
</dbReference>
<feature type="domain" description="Plasmid pRiA4b Orf3-like" evidence="2">
    <location>
        <begin position="8"/>
        <end position="139"/>
    </location>
</feature>
<accession>U4TJF8</accession>
<dbReference type="OrthoDB" id="9801392at2"/>
<evidence type="ECO:0000256" key="1">
    <source>
        <dbReference type="SAM" id="MobiDB-lite"/>
    </source>
</evidence>
<keyword evidence="4" id="KW-1185">Reference proteome</keyword>
<evidence type="ECO:0000313" key="3">
    <source>
        <dbReference type="EMBL" id="ERL64324.1"/>
    </source>
</evidence>
<dbReference type="SUPFAM" id="SSF159941">
    <property type="entry name" value="MM3350-like"/>
    <property type="match status" value="1"/>
</dbReference>
<dbReference type="eggNOG" id="COG4974">
    <property type="taxonomic scope" value="Bacteria"/>
</dbReference>
<dbReference type="InterPro" id="IPR012912">
    <property type="entry name" value="Plasmid_pRiA4b_Orf3-like"/>
</dbReference>
<name>U4TJF8_9LACO</name>
<dbReference type="Proteomes" id="UP000030647">
    <property type="component" value="Unassembled WGS sequence"/>
</dbReference>
<dbReference type="Gene3D" id="3.10.290.30">
    <property type="entry name" value="MM3350-like"/>
    <property type="match status" value="1"/>
</dbReference>
<evidence type="ECO:0000259" key="2">
    <source>
        <dbReference type="Pfam" id="PF07929"/>
    </source>
</evidence>
<feature type="region of interest" description="Disordered" evidence="1">
    <location>
        <begin position="164"/>
        <end position="191"/>
    </location>
</feature>
<dbReference type="PANTHER" id="PTHR41878">
    <property type="entry name" value="LEXA REPRESSOR-RELATED"/>
    <property type="match status" value="1"/>
</dbReference>
<dbReference type="HOGENOM" id="CLU_606621_0_0_9"/>
<dbReference type="EMBL" id="KI271600">
    <property type="protein sequence ID" value="ERL64324.1"/>
    <property type="molecule type" value="Genomic_DNA"/>
</dbReference>
<protein>
    <recommendedName>
        <fullName evidence="2">Plasmid pRiA4b Orf3-like domain-containing protein</fullName>
    </recommendedName>
</protein>
<dbReference type="InterPro" id="IPR024047">
    <property type="entry name" value="MM3350-like_sf"/>
</dbReference>
<evidence type="ECO:0000313" key="4">
    <source>
        <dbReference type="Proteomes" id="UP000030647"/>
    </source>
</evidence>